<gene>
    <name evidence="8" type="primary">VvCHDp000290_21</name>
    <name evidence="8" type="ORF">CK203_003021</name>
</gene>
<proteinExistence type="predicted"/>
<evidence type="ECO:0000256" key="2">
    <source>
        <dbReference type="ARBA" id="ARBA00022692"/>
    </source>
</evidence>
<evidence type="ECO:0000256" key="3">
    <source>
        <dbReference type="ARBA" id="ARBA00022729"/>
    </source>
</evidence>
<name>A0A438K783_VITVI</name>
<evidence type="ECO:0000256" key="6">
    <source>
        <dbReference type="SAM" id="MobiDB-lite"/>
    </source>
</evidence>
<accession>A0A438K783</accession>
<dbReference type="EMBL" id="QGNW01000014">
    <property type="protein sequence ID" value="RVX17063.1"/>
    <property type="molecule type" value="Genomic_DNA"/>
</dbReference>
<evidence type="ECO:0000313" key="9">
    <source>
        <dbReference type="Proteomes" id="UP000288805"/>
    </source>
</evidence>
<keyword evidence="2" id="KW-0812">Transmembrane</keyword>
<keyword evidence="8" id="KW-0808">Transferase</keyword>
<dbReference type="Pfam" id="PF12819">
    <property type="entry name" value="Malectin_like"/>
    <property type="match status" value="1"/>
</dbReference>
<reference evidence="8 9" key="1">
    <citation type="journal article" date="2018" name="PLoS Genet.">
        <title>Population sequencing reveals clonal diversity and ancestral inbreeding in the grapevine cultivar Chardonnay.</title>
        <authorList>
            <person name="Roach M.J."/>
            <person name="Johnson D.L."/>
            <person name="Bohlmann J."/>
            <person name="van Vuuren H.J."/>
            <person name="Jones S.J."/>
            <person name="Pretorius I.S."/>
            <person name="Schmidt S.A."/>
            <person name="Borneman A.R."/>
        </authorList>
    </citation>
    <scope>NUCLEOTIDE SEQUENCE [LARGE SCALE GENOMIC DNA]</scope>
    <source>
        <strain evidence="9">cv. Chardonnay</strain>
        <tissue evidence="8">Leaf</tissue>
    </source>
</reference>
<protein>
    <submittedName>
        <fullName evidence="8">Putative leucine-rich repeat receptor-like protein kinase</fullName>
    </submittedName>
</protein>
<dbReference type="Proteomes" id="UP000288805">
    <property type="component" value="Unassembled WGS sequence"/>
</dbReference>
<comment type="caution">
    <text evidence="8">The sequence shown here is derived from an EMBL/GenBank/DDBJ whole genome shotgun (WGS) entry which is preliminary data.</text>
</comment>
<dbReference type="PANTHER" id="PTHR45631">
    <property type="entry name" value="OS07G0107800 PROTEIN-RELATED"/>
    <property type="match status" value="1"/>
</dbReference>
<dbReference type="InterPro" id="IPR024788">
    <property type="entry name" value="Malectin-like_Carb-bd_dom"/>
</dbReference>
<keyword evidence="8" id="KW-0675">Receptor</keyword>
<sequence>MHFAEVEELGEGDIREFTVSLNDDDSWGGREPVIPEYMVSNTLHHPSAVSGSTTNELSFALKRTKRSTLPPLINAMEVYRIKDFSQSSTDQDDVMPVTDHTTHVHTPPQVGA</sequence>
<evidence type="ECO:0000259" key="7">
    <source>
        <dbReference type="Pfam" id="PF12819"/>
    </source>
</evidence>
<keyword evidence="3" id="KW-0732">Signal</keyword>
<comment type="subcellular location">
    <subcellularLocation>
        <location evidence="1">Membrane</location>
        <topology evidence="1">Single-pass membrane protein</topology>
    </subcellularLocation>
</comment>
<evidence type="ECO:0000313" key="8">
    <source>
        <dbReference type="EMBL" id="RVX17063.1"/>
    </source>
</evidence>
<feature type="region of interest" description="Disordered" evidence="6">
    <location>
        <begin position="84"/>
        <end position="112"/>
    </location>
</feature>
<evidence type="ECO:0000256" key="4">
    <source>
        <dbReference type="ARBA" id="ARBA00022989"/>
    </source>
</evidence>
<dbReference type="AlphaFoldDB" id="A0A438K783"/>
<evidence type="ECO:0000256" key="1">
    <source>
        <dbReference type="ARBA" id="ARBA00004167"/>
    </source>
</evidence>
<dbReference type="GO" id="GO:0016301">
    <property type="term" value="F:kinase activity"/>
    <property type="evidence" value="ECO:0007669"/>
    <property type="project" value="UniProtKB-KW"/>
</dbReference>
<organism evidence="8 9">
    <name type="scientific">Vitis vinifera</name>
    <name type="common">Grape</name>
    <dbReference type="NCBI Taxonomy" id="29760"/>
    <lineage>
        <taxon>Eukaryota</taxon>
        <taxon>Viridiplantae</taxon>
        <taxon>Streptophyta</taxon>
        <taxon>Embryophyta</taxon>
        <taxon>Tracheophyta</taxon>
        <taxon>Spermatophyta</taxon>
        <taxon>Magnoliopsida</taxon>
        <taxon>eudicotyledons</taxon>
        <taxon>Gunneridae</taxon>
        <taxon>Pentapetalae</taxon>
        <taxon>rosids</taxon>
        <taxon>Vitales</taxon>
        <taxon>Vitaceae</taxon>
        <taxon>Viteae</taxon>
        <taxon>Vitis</taxon>
    </lineage>
</organism>
<dbReference type="GO" id="GO:0016020">
    <property type="term" value="C:membrane"/>
    <property type="evidence" value="ECO:0007669"/>
    <property type="project" value="UniProtKB-SubCell"/>
</dbReference>
<keyword evidence="8" id="KW-0418">Kinase</keyword>
<evidence type="ECO:0000256" key="5">
    <source>
        <dbReference type="ARBA" id="ARBA00023136"/>
    </source>
</evidence>
<keyword evidence="4" id="KW-1133">Transmembrane helix</keyword>
<feature type="domain" description="Malectin-like" evidence="7">
    <location>
        <begin position="1"/>
        <end position="80"/>
    </location>
</feature>
<keyword evidence="5" id="KW-0472">Membrane</keyword>
<feature type="compositionally biased region" description="Low complexity" evidence="6">
    <location>
        <begin position="94"/>
        <end position="112"/>
    </location>
</feature>
<dbReference type="PANTHER" id="PTHR45631:SF206">
    <property type="entry name" value="PROTEIN KINASE DOMAIN-CONTAINING PROTEIN"/>
    <property type="match status" value="1"/>
</dbReference>